<sequence length="229" mass="26903">MFRVELIQNYINDNAYSRYLEIGTFKGGSLFPIKCKKKIAVDPHFLFSKKRKLYWIARNNCNIWNSYYEMSSIDFFTLKKKRFLDNKIDIAFIDGLHTFKASLKDTLNTLSILKEGGTIILHDCLPPHEAAAAPAESYEDAYKKRDNKWTGQWCGDVWKTIVYLKQKYPNSLDVFTVDEDYGLGVVKPLDSKMDLEIDFNLFQEINTKDFQFLKKDYKNILNLKPKDFR</sequence>
<dbReference type="SUPFAM" id="SSF53335">
    <property type="entry name" value="S-adenosyl-L-methionine-dependent methyltransferases"/>
    <property type="match status" value="1"/>
</dbReference>
<dbReference type="STRING" id="241145.SAMN05660776_2009"/>
<dbReference type="RefSeq" id="WP_079720875.1">
    <property type="nucleotide sequence ID" value="NZ_FUYY01000003.1"/>
</dbReference>
<dbReference type="OrthoDB" id="799111at2"/>
<proteinExistence type="predicted"/>
<evidence type="ECO:0000313" key="1">
    <source>
        <dbReference type="EMBL" id="SKB60075.1"/>
    </source>
</evidence>
<gene>
    <name evidence="1" type="ORF">SAMN05660776_2009</name>
</gene>
<organism evidence="1 2">
    <name type="scientific">Salegentibacter holothuriorum</name>
    <dbReference type="NCBI Taxonomy" id="241145"/>
    <lineage>
        <taxon>Bacteria</taxon>
        <taxon>Pseudomonadati</taxon>
        <taxon>Bacteroidota</taxon>
        <taxon>Flavobacteriia</taxon>
        <taxon>Flavobacteriales</taxon>
        <taxon>Flavobacteriaceae</taxon>
        <taxon>Salegentibacter</taxon>
    </lineage>
</organism>
<name>A0A1T5CKN6_9FLAO</name>
<dbReference type="GO" id="GO:0032259">
    <property type="term" value="P:methylation"/>
    <property type="evidence" value="ECO:0007669"/>
    <property type="project" value="UniProtKB-KW"/>
</dbReference>
<dbReference type="GO" id="GO:0008168">
    <property type="term" value="F:methyltransferase activity"/>
    <property type="evidence" value="ECO:0007669"/>
    <property type="project" value="UniProtKB-KW"/>
</dbReference>
<keyword evidence="2" id="KW-1185">Reference proteome</keyword>
<reference evidence="2" key="1">
    <citation type="submission" date="2017-02" db="EMBL/GenBank/DDBJ databases">
        <authorList>
            <person name="Varghese N."/>
            <person name="Submissions S."/>
        </authorList>
    </citation>
    <scope>NUCLEOTIDE SEQUENCE [LARGE SCALE GENOMIC DNA]</scope>
    <source>
        <strain evidence="2">DSM 23405</strain>
    </source>
</reference>
<dbReference type="AlphaFoldDB" id="A0A1T5CKN6"/>
<dbReference type="Gene3D" id="3.40.50.150">
    <property type="entry name" value="Vaccinia Virus protein VP39"/>
    <property type="match status" value="1"/>
</dbReference>
<dbReference type="InterPro" id="IPR029063">
    <property type="entry name" value="SAM-dependent_MTases_sf"/>
</dbReference>
<dbReference type="Proteomes" id="UP000190230">
    <property type="component" value="Unassembled WGS sequence"/>
</dbReference>
<accession>A0A1T5CKN6</accession>
<dbReference type="Pfam" id="PF13578">
    <property type="entry name" value="Methyltransf_24"/>
    <property type="match status" value="1"/>
</dbReference>
<dbReference type="EMBL" id="FUYY01000003">
    <property type="protein sequence ID" value="SKB60075.1"/>
    <property type="molecule type" value="Genomic_DNA"/>
</dbReference>
<protein>
    <submittedName>
        <fullName evidence="1">Methyltransferase domain-containing protein</fullName>
    </submittedName>
</protein>
<evidence type="ECO:0000313" key="2">
    <source>
        <dbReference type="Proteomes" id="UP000190230"/>
    </source>
</evidence>
<keyword evidence="1" id="KW-0808">Transferase</keyword>
<keyword evidence="1" id="KW-0489">Methyltransferase</keyword>